<organism evidence="1 2">
    <name type="scientific">Tepidibacter formicigenes DSM 15518</name>
    <dbReference type="NCBI Taxonomy" id="1123349"/>
    <lineage>
        <taxon>Bacteria</taxon>
        <taxon>Bacillati</taxon>
        <taxon>Bacillota</taxon>
        <taxon>Clostridia</taxon>
        <taxon>Peptostreptococcales</taxon>
        <taxon>Peptostreptococcaceae</taxon>
        <taxon>Tepidibacter</taxon>
    </lineage>
</organism>
<reference evidence="2" key="1">
    <citation type="submission" date="2016-11" db="EMBL/GenBank/DDBJ databases">
        <authorList>
            <person name="Varghese N."/>
            <person name="Submissions S."/>
        </authorList>
    </citation>
    <scope>NUCLEOTIDE SEQUENCE [LARGE SCALE GENOMIC DNA]</scope>
    <source>
        <strain evidence="2">DSM 15518</strain>
    </source>
</reference>
<evidence type="ECO:0000313" key="1">
    <source>
        <dbReference type="EMBL" id="SHJ71643.1"/>
    </source>
</evidence>
<dbReference type="AlphaFoldDB" id="A0A1M6LKD7"/>
<dbReference type="STRING" id="1123349.SAMN02744037_00667"/>
<dbReference type="SUPFAM" id="SSF50974">
    <property type="entry name" value="Nitrous oxide reductase, N-terminal domain"/>
    <property type="match status" value="1"/>
</dbReference>
<dbReference type="RefSeq" id="WP_072887256.1">
    <property type="nucleotide sequence ID" value="NZ_FRAE01000011.1"/>
</dbReference>
<dbReference type="EMBL" id="FRAE01000011">
    <property type="protein sequence ID" value="SHJ71643.1"/>
    <property type="molecule type" value="Genomic_DNA"/>
</dbReference>
<evidence type="ECO:0000313" key="2">
    <source>
        <dbReference type="Proteomes" id="UP000242497"/>
    </source>
</evidence>
<proteinExistence type="predicted"/>
<dbReference type="OrthoDB" id="55891at2"/>
<dbReference type="InterPro" id="IPR011045">
    <property type="entry name" value="N2O_reductase_N"/>
</dbReference>
<dbReference type="InterPro" id="IPR015943">
    <property type="entry name" value="WD40/YVTN_repeat-like_dom_sf"/>
</dbReference>
<dbReference type="Gene3D" id="2.130.10.10">
    <property type="entry name" value="YVTN repeat-like/Quinoprotein amine dehydrogenase"/>
    <property type="match status" value="1"/>
</dbReference>
<protein>
    <submittedName>
        <fullName evidence="1">Uncharacterized protein</fullName>
    </submittedName>
</protein>
<keyword evidence="2" id="KW-1185">Reference proteome</keyword>
<sequence>MKRKILGLSVITILFISVVFLVKNYNRQILAYIPNVKDGTISVIDVLKKEQVDIINVGESASHGIATTIDGKKIYTGDLDNGRVLKRKNIWIS</sequence>
<gene>
    <name evidence="1" type="ORF">SAMN02744037_00667</name>
</gene>
<name>A0A1M6LKD7_9FIRM</name>
<accession>A0A1M6LKD7</accession>
<dbReference type="Proteomes" id="UP000242497">
    <property type="component" value="Unassembled WGS sequence"/>
</dbReference>